<protein>
    <submittedName>
        <fullName evidence="1">Uncharacterized protein</fullName>
    </submittedName>
</protein>
<dbReference type="EMBL" id="JAACXV010014489">
    <property type="protein sequence ID" value="KAF7266933.1"/>
    <property type="molecule type" value="Genomic_DNA"/>
</dbReference>
<gene>
    <name evidence="1" type="ORF">GWI33_019797</name>
</gene>
<dbReference type="AlphaFoldDB" id="A0A834HSV3"/>
<comment type="caution">
    <text evidence="1">The sequence shown here is derived from an EMBL/GenBank/DDBJ whole genome shotgun (WGS) entry which is preliminary data.</text>
</comment>
<dbReference type="Proteomes" id="UP000625711">
    <property type="component" value="Unassembled WGS sequence"/>
</dbReference>
<evidence type="ECO:0000313" key="1">
    <source>
        <dbReference type="EMBL" id="KAF7266933.1"/>
    </source>
</evidence>
<accession>A0A834HSV3</accession>
<name>A0A834HSV3_RHYFE</name>
<evidence type="ECO:0000313" key="2">
    <source>
        <dbReference type="Proteomes" id="UP000625711"/>
    </source>
</evidence>
<organism evidence="1 2">
    <name type="scientific">Rhynchophorus ferrugineus</name>
    <name type="common">Red palm weevil</name>
    <name type="synonym">Curculio ferrugineus</name>
    <dbReference type="NCBI Taxonomy" id="354439"/>
    <lineage>
        <taxon>Eukaryota</taxon>
        <taxon>Metazoa</taxon>
        <taxon>Ecdysozoa</taxon>
        <taxon>Arthropoda</taxon>
        <taxon>Hexapoda</taxon>
        <taxon>Insecta</taxon>
        <taxon>Pterygota</taxon>
        <taxon>Neoptera</taxon>
        <taxon>Endopterygota</taxon>
        <taxon>Coleoptera</taxon>
        <taxon>Polyphaga</taxon>
        <taxon>Cucujiformia</taxon>
        <taxon>Curculionidae</taxon>
        <taxon>Dryophthorinae</taxon>
        <taxon>Rhynchophorus</taxon>
    </lineage>
</organism>
<reference evidence="1" key="1">
    <citation type="submission" date="2020-08" db="EMBL/GenBank/DDBJ databases">
        <title>Genome sequencing and assembly of the red palm weevil Rhynchophorus ferrugineus.</title>
        <authorList>
            <person name="Dias G.B."/>
            <person name="Bergman C.M."/>
            <person name="Manee M."/>
        </authorList>
    </citation>
    <scope>NUCLEOTIDE SEQUENCE</scope>
    <source>
        <strain evidence="1">AA-2017</strain>
        <tissue evidence="1">Whole larva</tissue>
    </source>
</reference>
<proteinExistence type="predicted"/>
<keyword evidence="2" id="KW-1185">Reference proteome</keyword>
<sequence length="76" mass="8538">MSVDNVECPLTDQRAVKQGWGGRFFCTVKPSYGTNARVHPKIIKNSHPESLLSTKLKSLSRPRGSEIVNREIITRT</sequence>